<gene>
    <name evidence="3" type="ORF">SB6408_04442</name>
</gene>
<sequence length="293" mass="32705">MSTLDSHLHLWDPRMLRYDWLRELPALNRPFLPARLAELAQSPDAAIVVQADCATQQALLEVEWINQLAKTSAIKLAGIVAWAPLETGNAVAPYLRHLRELPRVVGIRRSLQNEPLELFYHAGYRDGLLAAACEGFVLDMCVRASQLTALHDLLTWLFQRAPEAQVVLDHMGKPAIADNQWQTWQNALTALAAYPQLACKISGLPTEADWQNWQPEQLLPWIQQAITTFGPQRCLFGGDWPVVELAGGYARWKTCVTDAIAHLSCEEINAVMGDNAHRIYLTPSGGEINRTKG</sequence>
<dbReference type="PANTHER" id="PTHR43569">
    <property type="entry name" value="AMIDOHYDROLASE"/>
    <property type="match status" value="1"/>
</dbReference>
<dbReference type="AlphaFoldDB" id="A0A564J8M7"/>
<dbReference type="EMBL" id="CABGHF010000008">
    <property type="protein sequence ID" value="VUS52818.1"/>
    <property type="molecule type" value="Genomic_DNA"/>
</dbReference>
<dbReference type="RefSeq" id="WP_139539873.1">
    <property type="nucleotide sequence ID" value="NZ_CABEJC010000036.1"/>
</dbReference>
<dbReference type="PANTHER" id="PTHR43569:SF2">
    <property type="entry name" value="AMIDOHYDROLASE-RELATED DOMAIN-CONTAINING PROTEIN"/>
    <property type="match status" value="1"/>
</dbReference>
<proteinExistence type="inferred from homology"/>
<dbReference type="SUPFAM" id="SSF51556">
    <property type="entry name" value="Metallo-dependent hydrolases"/>
    <property type="match status" value="1"/>
</dbReference>
<evidence type="ECO:0000313" key="3">
    <source>
        <dbReference type="EMBL" id="VUS52818.1"/>
    </source>
</evidence>
<comment type="similarity">
    <text evidence="1">Belongs to the metallo-dependent hydrolases superfamily.</text>
</comment>
<dbReference type="InterPro" id="IPR052350">
    <property type="entry name" value="Metallo-dep_Lactonases"/>
</dbReference>
<protein>
    <recommendedName>
        <fullName evidence="2">Amidohydrolase-related domain-containing protein</fullName>
    </recommendedName>
</protein>
<evidence type="ECO:0000313" key="4">
    <source>
        <dbReference type="Proteomes" id="UP000318370"/>
    </source>
</evidence>
<dbReference type="Gene3D" id="3.20.20.140">
    <property type="entry name" value="Metal-dependent hydrolases"/>
    <property type="match status" value="1"/>
</dbReference>
<evidence type="ECO:0000259" key="2">
    <source>
        <dbReference type="Pfam" id="PF04909"/>
    </source>
</evidence>
<dbReference type="InterPro" id="IPR006680">
    <property type="entry name" value="Amidohydro-rel"/>
</dbReference>
<reference evidence="3 4" key="1">
    <citation type="submission" date="2019-07" db="EMBL/GenBank/DDBJ databases">
        <authorList>
            <person name="Brisse S."/>
            <person name="Rodrigues C."/>
            <person name="Thorpe H."/>
        </authorList>
    </citation>
    <scope>NUCLEOTIDE SEQUENCE [LARGE SCALE GENOMIC DNA]</scope>
    <source>
        <strain evidence="3">SB6408</strain>
    </source>
</reference>
<dbReference type="Pfam" id="PF04909">
    <property type="entry name" value="Amidohydro_2"/>
    <property type="match status" value="1"/>
</dbReference>
<dbReference type="InterPro" id="IPR032466">
    <property type="entry name" value="Metal_Hydrolase"/>
</dbReference>
<dbReference type="Proteomes" id="UP000318370">
    <property type="component" value="Unassembled WGS sequence"/>
</dbReference>
<accession>A0A564J8M7</accession>
<dbReference type="GO" id="GO:0016787">
    <property type="term" value="F:hydrolase activity"/>
    <property type="evidence" value="ECO:0007669"/>
    <property type="project" value="InterPro"/>
</dbReference>
<organism evidence="3 4">
    <name type="scientific">Klebsiella spallanzanii</name>
    <dbReference type="NCBI Taxonomy" id="2587528"/>
    <lineage>
        <taxon>Bacteria</taxon>
        <taxon>Pseudomonadati</taxon>
        <taxon>Pseudomonadota</taxon>
        <taxon>Gammaproteobacteria</taxon>
        <taxon>Enterobacterales</taxon>
        <taxon>Enterobacteriaceae</taxon>
        <taxon>Klebsiella/Raoultella group</taxon>
        <taxon>Klebsiella</taxon>
    </lineage>
</organism>
<feature type="domain" description="Amidohydrolase-related" evidence="2">
    <location>
        <begin position="5"/>
        <end position="280"/>
    </location>
</feature>
<evidence type="ECO:0000256" key="1">
    <source>
        <dbReference type="ARBA" id="ARBA00038310"/>
    </source>
</evidence>
<name>A0A564J8M7_9ENTR</name>